<evidence type="ECO:0000256" key="1">
    <source>
        <dbReference type="SAM" id="Phobius"/>
    </source>
</evidence>
<keyword evidence="1" id="KW-0472">Membrane</keyword>
<name>A0ABS7NB74_9RHOB</name>
<keyword evidence="1" id="KW-0812">Transmembrane</keyword>
<gene>
    <name evidence="2" type="ORF">KUV26_01480</name>
</gene>
<evidence type="ECO:0000313" key="3">
    <source>
        <dbReference type="Proteomes" id="UP000766629"/>
    </source>
</evidence>
<reference evidence="2 3" key="1">
    <citation type="submission" date="2021-06" db="EMBL/GenBank/DDBJ databases">
        <title>50 bacteria genomes isolated from Dapeng, Shenzhen, China.</title>
        <authorList>
            <person name="Zheng W."/>
            <person name="Yu S."/>
            <person name="Huang Y."/>
        </authorList>
    </citation>
    <scope>NUCLEOTIDE SEQUENCE [LARGE SCALE GENOMIC DNA]</scope>
    <source>
        <strain evidence="2 3">DP1N14-2</strain>
    </source>
</reference>
<protein>
    <recommendedName>
        <fullName evidence="4">ABC transporter permease</fullName>
    </recommendedName>
</protein>
<proteinExistence type="predicted"/>
<keyword evidence="1" id="KW-1133">Transmembrane helix</keyword>
<dbReference type="Proteomes" id="UP000766629">
    <property type="component" value="Unassembled WGS sequence"/>
</dbReference>
<dbReference type="RefSeq" id="WP_222502366.1">
    <property type="nucleotide sequence ID" value="NZ_JAHVJA010000001.1"/>
</dbReference>
<evidence type="ECO:0000313" key="2">
    <source>
        <dbReference type="EMBL" id="MBY6138097.1"/>
    </source>
</evidence>
<keyword evidence="3" id="KW-1185">Reference proteome</keyword>
<accession>A0ABS7NB74</accession>
<dbReference type="EMBL" id="JAHVJA010000001">
    <property type="protein sequence ID" value="MBY6138097.1"/>
    <property type="molecule type" value="Genomic_DNA"/>
</dbReference>
<sequence>MTVLDLFPAKTGGFTLSRGLIPLLAAALLLALVGLPALMAPAPQSELLDWRGNSAASQASR</sequence>
<comment type="caution">
    <text evidence="2">The sequence shown here is derived from an EMBL/GenBank/DDBJ whole genome shotgun (WGS) entry which is preliminary data.</text>
</comment>
<feature type="transmembrane region" description="Helical" evidence="1">
    <location>
        <begin position="20"/>
        <end position="41"/>
    </location>
</feature>
<evidence type="ECO:0008006" key="4">
    <source>
        <dbReference type="Google" id="ProtNLM"/>
    </source>
</evidence>
<organism evidence="2 3">
    <name type="scientific">Leisingera daeponensis</name>
    <dbReference type="NCBI Taxonomy" id="405746"/>
    <lineage>
        <taxon>Bacteria</taxon>
        <taxon>Pseudomonadati</taxon>
        <taxon>Pseudomonadota</taxon>
        <taxon>Alphaproteobacteria</taxon>
        <taxon>Rhodobacterales</taxon>
        <taxon>Roseobacteraceae</taxon>
        <taxon>Leisingera</taxon>
    </lineage>
</organism>